<organism evidence="1 2">
    <name type="scientific">Aduncisulcus paluster</name>
    <dbReference type="NCBI Taxonomy" id="2918883"/>
    <lineage>
        <taxon>Eukaryota</taxon>
        <taxon>Metamonada</taxon>
        <taxon>Carpediemonas-like organisms</taxon>
        <taxon>Aduncisulcus</taxon>
    </lineage>
</organism>
<protein>
    <submittedName>
        <fullName evidence="1">PAS domain S-box protein</fullName>
    </submittedName>
</protein>
<accession>A0ABQ5KD90</accession>
<evidence type="ECO:0000313" key="2">
    <source>
        <dbReference type="Proteomes" id="UP001057375"/>
    </source>
</evidence>
<keyword evidence="2" id="KW-1185">Reference proteome</keyword>
<dbReference type="EMBL" id="BQXS01008852">
    <property type="protein sequence ID" value="GKT30528.1"/>
    <property type="molecule type" value="Genomic_DNA"/>
</dbReference>
<proteinExistence type="predicted"/>
<name>A0ABQ5KD90_9EUKA</name>
<comment type="caution">
    <text evidence="1">The sequence shown here is derived from an EMBL/GenBank/DDBJ whole genome shotgun (WGS) entry which is preliminary data.</text>
</comment>
<gene>
    <name evidence="1" type="ORF">ADUPG1_005533</name>
</gene>
<reference evidence="1" key="1">
    <citation type="submission" date="2022-03" db="EMBL/GenBank/DDBJ databases">
        <title>Draft genome sequence of Aduncisulcus paluster, a free-living microaerophilic Fornicata.</title>
        <authorList>
            <person name="Yuyama I."/>
            <person name="Kume K."/>
            <person name="Tamura T."/>
            <person name="Inagaki Y."/>
            <person name="Hashimoto T."/>
        </authorList>
    </citation>
    <scope>NUCLEOTIDE SEQUENCE</scope>
    <source>
        <strain evidence="1">NY0171</strain>
    </source>
</reference>
<evidence type="ECO:0000313" key="1">
    <source>
        <dbReference type="EMBL" id="GKT30528.1"/>
    </source>
</evidence>
<dbReference type="Proteomes" id="UP001057375">
    <property type="component" value="Unassembled WGS sequence"/>
</dbReference>
<feature type="non-terminal residue" evidence="1">
    <location>
        <position position="54"/>
    </location>
</feature>
<sequence length="54" mass="6041">MRKRDILRMISTISDAGKRASQIVSSMLNFSRGGSKKMHTCQTTALIDETIELI</sequence>